<sequence length="140" mass="15890">MDTLNILLVEDNEADILITQEILNQESGLNILNSVSSAEEALMYLNKIGPFHFAEKPDIILLDINLPKSNGFAVLVEVKSTPDLKDIPVIILTSSSCDYDKEFALKNKADMYMEKPLEFNPIKDFLKKRDYQNSIILEKI</sequence>
<accession>A0AA49GBB3</accession>
<evidence type="ECO:0000313" key="3">
    <source>
        <dbReference type="EMBL" id="WKK74566.2"/>
    </source>
</evidence>
<dbReference type="GO" id="GO:0000160">
    <property type="term" value="P:phosphorelay signal transduction system"/>
    <property type="evidence" value="ECO:0007669"/>
    <property type="project" value="InterPro"/>
</dbReference>
<dbReference type="Pfam" id="PF00072">
    <property type="entry name" value="Response_reg"/>
    <property type="match status" value="1"/>
</dbReference>
<dbReference type="PANTHER" id="PTHR44520:SF2">
    <property type="entry name" value="RESPONSE REGULATOR RCP1"/>
    <property type="match status" value="1"/>
</dbReference>
<dbReference type="SUPFAM" id="SSF52172">
    <property type="entry name" value="CheY-like"/>
    <property type="match status" value="1"/>
</dbReference>
<dbReference type="Proteomes" id="UP001230496">
    <property type="component" value="Chromosome"/>
</dbReference>
<dbReference type="InterPro" id="IPR011006">
    <property type="entry name" value="CheY-like_superfamily"/>
</dbReference>
<dbReference type="KEGG" id="msaa:QYS49_23000"/>
<dbReference type="PROSITE" id="PS50110">
    <property type="entry name" value="RESPONSE_REGULATORY"/>
    <property type="match status" value="1"/>
</dbReference>
<dbReference type="RefSeq" id="WP_308347440.1">
    <property type="nucleotide sequence ID" value="NZ_CP129971.1"/>
</dbReference>
<dbReference type="InterPro" id="IPR052893">
    <property type="entry name" value="TCS_response_regulator"/>
</dbReference>
<feature type="modified residue" description="4-aspartylphosphate" evidence="1">
    <location>
        <position position="63"/>
    </location>
</feature>
<evidence type="ECO:0000259" key="2">
    <source>
        <dbReference type="PROSITE" id="PS50110"/>
    </source>
</evidence>
<dbReference type="EMBL" id="CP129971">
    <property type="protein sequence ID" value="WKK74566.2"/>
    <property type="molecule type" value="Genomic_DNA"/>
</dbReference>
<evidence type="ECO:0000313" key="4">
    <source>
        <dbReference type="Proteomes" id="UP001230496"/>
    </source>
</evidence>
<dbReference type="AlphaFoldDB" id="A0AA49GBB3"/>
<dbReference type="InterPro" id="IPR001789">
    <property type="entry name" value="Sig_transdc_resp-reg_receiver"/>
</dbReference>
<keyword evidence="4" id="KW-1185">Reference proteome</keyword>
<organism evidence="3 4">
    <name type="scientific">Marivirga salinarum</name>
    <dbReference type="NCBI Taxonomy" id="3059078"/>
    <lineage>
        <taxon>Bacteria</taxon>
        <taxon>Pseudomonadati</taxon>
        <taxon>Bacteroidota</taxon>
        <taxon>Cytophagia</taxon>
        <taxon>Cytophagales</taxon>
        <taxon>Marivirgaceae</taxon>
        <taxon>Marivirga</taxon>
    </lineage>
</organism>
<reference evidence="3 4" key="1">
    <citation type="submission" date="2023-08" db="EMBL/GenBank/DDBJ databases">
        <title>Comparative genomics and taxonomic characterization of three novel marine species of genus Marivirga.</title>
        <authorList>
            <person name="Muhammad N."/>
            <person name="Kim S.-G."/>
        </authorList>
    </citation>
    <scope>NUCLEOTIDE SEQUENCE [LARGE SCALE GENOMIC DNA]</scope>
    <source>
        <strain evidence="3 4">BDSF4-3</strain>
    </source>
</reference>
<gene>
    <name evidence="3" type="ORF">QYS49_23000</name>
</gene>
<name>A0AA49GBB3_9BACT</name>
<evidence type="ECO:0000256" key="1">
    <source>
        <dbReference type="PROSITE-ProRule" id="PRU00169"/>
    </source>
</evidence>
<proteinExistence type="predicted"/>
<dbReference type="Gene3D" id="3.40.50.2300">
    <property type="match status" value="1"/>
</dbReference>
<protein>
    <submittedName>
        <fullName evidence="3">Response regulator</fullName>
    </submittedName>
</protein>
<feature type="domain" description="Response regulatory" evidence="2">
    <location>
        <begin position="5"/>
        <end position="130"/>
    </location>
</feature>
<dbReference type="PANTHER" id="PTHR44520">
    <property type="entry name" value="RESPONSE REGULATOR RCP1-RELATED"/>
    <property type="match status" value="1"/>
</dbReference>
<dbReference type="SMART" id="SM00448">
    <property type="entry name" value="REC"/>
    <property type="match status" value="1"/>
</dbReference>
<dbReference type="CDD" id="cd17557">
    <property type="entry name" value="REC_Rcp-like"/>
    <property type="match status" value="1"/>
</dbReference>
<keyword evidence="1" id="KW-0597">Phosphoprotein</keyword>